<protein>
    <submittedName>
        <fullName evidence="1">Uncharacterized protein</fullName>
    </submittedName>
</protein>
<dbReference type="EMBL" id="PDCK01000040">
    <property type="protein sequence ID" value="PRQ48669.1"/>
    <property type="molecule type" value="Genomic_DNA"/>
</dbReference>
<dbReference type="Gramene" id="PRQ48669">
    <property type="protein sequence ID" value="PRQ48669"/>
    <property type="gene ID" value="RchiOBHm_Chr2g0113341"/>
</dbReference>
<dbReference type="GO" id="GO:0003712">
    <property type="term" value="F:transcription coregulator activity"/>
    <property type="evidence" value="ECO:0007669"/>
    <property type="project" value="TreeGrafter"/>
</dbReference>
<dbReference type="AlphaFoldDB" id="A0A2P6RQF2"/>
<dbReference type="Proteomes" id="UP000238479">
    <property type="component" value="Chromosome 2"/>
</dbReference>
<sequence>MSEELEDVDEPQMQSGSEAYWDTVQSENEVDDFSVPLQVRLDCYMLGPSLSHDQLFSIVDFSPNWAYENSEIMAGRVPFYVTCSNMMVCSELREFEYRVAQTQDVDSKDYFSYCSNKTLEENSKAGKHDEHADAAAIQIQNKFCSWKCRKDFLIIRQQIVKIRPT</sequence>
<dbReference type="GO" id="GO:0005634">
    <property type="term" value="C:nucleus"/>
    <property type="evidence" value="ECO:0007669"/>
    <property type="project" value="TreeGrafter"/>
</dbReference>
<reference evidence="1 2" key="1">
    <citation type="journal article" date="2018" name="Nat. Genet.">
        <title>The Rosa genome provides new insights in the design of modern roses.</title>
        <authorList>
            <person name="Bendahmane M."/>
        </authorList>
    </citation>
    <scope>NUCLEOTIDE SEQUENCE [LARGE SCALE GENOMIC DNA]</scope>
    <source>
        <strain evidence="2">cv. Old Blush</strain>
    </source>
</reference>
<accession>A0A2P6RQF2</accession>
<proteinExistence type="predicted"/>
<gene>
    <name evidence="1" type="ORF">RchiOBHm_Chr2g0113341</name>
</gene>
<dbReference type="STRING" id="74649.A0A2P6RQF2"/>
<dbReference type="PANTHER" id="PTHR23335:SF30">
    <property type="entry name" value="CALMODULIN-BINDING TRANSCRIPTION ACTIVATOR 3"/>
    <property type="match status" value="1"/>
</dbReference>
<evidence type="ECO:0000313" key="2">
    <source>
        <dbReference type="Proteomes" id="UP000238479"/>
    </source>
</evidence>
<dbReference type="PANTHER" id="PTHR23335">
    <property type="entry name" value="CALMODULIN-BINDING TRANSCRIPTION ACTIVATOR CAMTA"/>
    <property type="match status" value="1"/>
</dbReference>
<dbReference type="GO" id="GO:0006357">
    <property type="term" value="P:regulation of transcription by RNA polymerase II"/>
    <property type="evidence" value="ECO:0007669"/>
    <property type="project" value="TreeGrafter"/>
</dbReference>
<comment type="caution">
    <text evidence="1">The sequence shown here is derived from an EMBL/GenBank/DDBJ whole genome shotgun (WGS) entry which is preliminary data.</text>
</comment>
<dbReference type="GO" id="GO:0003690">
    <property type="term" value="F:double-stranded DNA binding"/>
    <property type="evidence" value="ECO:0007669"/>
    <property type="project" value="TreeGrafter"/>
</dbReference>
<organism evidence="1 2">
    <name type="scientific">Rosa chinensis</name>
    <name type="common">China rose</name>
    <dbReference type="NCBI Taxonomy" id="74649"/>
    <lineage>
        <taxon>Eukaryota</taxon>
        <taxon>Viridiplantae</taxon>
        <taxon>Streptophyta</taxon>
        <taxon>Embryophyta</taxon>
        <taxon>Tracheophyta</taxon>
        <taxon>Spermatophyta</taxon>
        <taxon>Magnoliopsida</taxon>
        <taxon>eudicotyledons</taxon>
        <taxon>Gunneridae</taxon>
        <taxon>Pentapetalae</taxon>
        <taxon>rosids</taxon>
        <taxon>fabids</taxon>
        <taxon>Rosales</taxon>
        <taxon>Rosaceae</taxon>
        <taxon>Rosoideae</taxon>
        <taxon>Rosoideae incertae sedis</taxon>
        <taxon>Rosa</taxon>
    </lineage>
</organism>
<name>A0A2P6RQF2_ROSCH</name>
<evidence type="ECO:0000313" key="1">
    <source>
        <dbReference type="EMBL" id="PRQ48669.1"/>
    </source>
</evidence>
<keyword evidence="2" id="KW-1185">Reference proteome</keyword>